<evidence type="ECO:0000313" key="2">
    <source>
        <dbReference type="EMBL" id="GAA3863729.1"/>
    </source>
</evidence>
<dbReference type="EMBL" id="BAAAZA010000007">
    <property type="protein sequence ID" value="GAA3863729.1"/>
    <property type="molecule type" value="Genomic_DNA"/>
</dbReference>
<sequence>MTSRQQTPRSTVANTDHIEAASAGAAGNRRLMAISLGVENARLAMRTVTMTGDSSADPRRLAR</sequence>
<feature type="region of interest" description="Disordered" evidence="1">
    <location>
        <begin position="1"/>
        <end position="21"/>
    </location>
</feature>
<protein>
    <submittedName>
        <fullName evidence="2">Uncharacterized protein</fullName>
    </submittedName>
</protein>
<accession>A0ABP7K2I4</accession>
<keyword evidence="3" id="KW-1185">Reference proteome</keyword>
<evidence type="ECO:0000313" key="3">
    <source>
        <dbReference type="Proteomes" id="UP001501563"/>
    </source>
</evidence>
<gene>
    <name evidence="2" type="ORF">GCM10022207_29660</name>
</gene>
<organism evidence="2 3">
    <name type="scientific">Streptomyces lannensis</name>
    <dbReference type="NCBI Taxonomy" id="766498"/>
    <lineage>
        <taxon>Bacteria</taxon>
        <taxon>Bacillati</taxon>
        <taxon>Actinomycetota</taxon>
        <taxon>Actinomycetes</taxon>
        <taxon>Kitasatosporales</taxon>
        <taxon>Streptomycetaceae</taxon>
        <taxon>Streptomyces</taxon>
    </lineage>
</organism>
<comment type="caution">
    <text evidence="2">The sequence shown here is derived from an EMBL/GenBank/DDBJ whole genome shotgun (WGS) entry which is preliminary data.</text>
</comment>
<evidence type="ECO:0000256" key="1">
    <source>
        <dbReference type="SAM" id="MobiDB-lite"/>
    </source>
</evidence>
<name>A0ABP7K2I4_9ACTN</name>
<dbReference type="Proteomes" id="UP001501563">
    <property type="component" value="Unassembled WGS sequence"/>
</dbReference>
<feature type="compositionally biased region" description="Polar residues" evidence="1">
    <location>
        <begin position="1"/>
        <end position="14"/>
    </location>
</feature>
<proteinExistence type="predicted"/>
<reference evidence="3" key="1">
    <citation type="journal article" date="2019" name="Int. J. Syst. Evol. Microbiol.">
        <title>The Global Catalogue of Microorganisms (GCM) 10K type strain sequencing project: providing services to taxonomists for standard genome sequencing and annotation.</title>
        <authorList>
            <consortium name="The Broad Institute Genomics Platform"/>
            <consortium name="The Broad Institute Genome Sequencing Center for Infectious Disease"/>
            <person name="Wu L."/>
            <person name="Ma J."/>
        </authorList>
    </citation>
    <scope>NUCLEOTIDE SEQUENCE [LARGE SCALE GENOMIC DNA]</scope>
    <source>
        <strain evidence="3">JCM 16578</strain>
    </source>
</reference>